<evidence type="ECO:0008006" key="3">
    <source>
        <dbReference type="Google" id="ProtNLM"/>
    </source>
</evidence>
<comment type="caution">
    <text evidence="1">The sequence shown here is derived from an EMBL/GenBank/DDBJ whole genome shotgun (WGS) entry which is preliminary data.</text>
</comment>
<reference evidence="1 2" key="1">
    <citation type="submission" date="2018-11" db="EMBL/GenBank/DDBJ databases">
        <title>Rhizobium chutanense sp. nov., isolated from root nodules of Phaseolus vulgaris in China.</title>
        <authorList>
            <person name="Huo Y."/>
        </authorList>
    </citation>
    <scope>NUCLEOTIDE SEQUENCE [LARGE SCALE GENOMIC DNA]</scope>
    <source>
        <strain evidence="1 2">C16</strain>
    </source>
</reference>
<sequence>MSEYVFIETEMDMDKRDRFIAELREEAKQRGLSFRVSKSKGKGGHATVWLGDRFTTLPSREIDPKTAAKIRKGLGLI</sequence>
<accession>A0A432P3R1</accession>
<dbReference type="EMBL" id="RJTJ01000008">
    <property type="protein sequence ID" value="RUM06799.1"/>
    <property type="molecule type" value="Genomic_DNA"/>
</dbReference>
<evidence type="ECO:0000313" key="1">
    <source>
        <dbReference type="EMBL" id="RUM06799.1"/>
    </source>
</evidence>
<name>A0A432P3R1_9HYPH</name>
<protein>
    <recommendedName>
        <fullName evidence="3">Type II toxin-antitoxin system HicA family toxin</fullName>
    </recommendedName>
</protein>
<proteinExistence type="predicted"/>
<dbReference type="Proteomes" id="UP000278081">
    <property type="component" value="Unassembled WGS sequence"/>
</dbReference>
<evidence type="ECO:0000313" key="2">
    <source>
        <dbReference type="Proteomes" id="UP000278081"/>
    </source>
</evidence>
<organism evidence="1 2">
    <name type="scientific">Rhizobium chutanense</name>
    <dbReference type="NCBI Taxonomy" id="2035448"/>
    <lineage>
        <taxon>Bacteria</taxon>
        <taxon>Pseudomonadati</taxon>
        <taxon>Pseudomonadota</taxon>
        <taxon>Alphaproteobacteria</taxon>
        <taxon>Hyphomicrobiales</taxon>
        <taxon>Rhizobiaceae</taxon>
        <taxon>Rhizobium/Agrobacterium group</taxon>
        <taxon>Rhizobium</taxon>
    </lineage>
</organism>
<gene>
    <name evidence="1" type="ORF">EFR84_11415</name>
</gene>
<dbReference type="AlphaFoldDB" id="A0A432P3R1"/>